<feature type="binding site" evidence="6">
    <location>
        <position position="50"/>
    </location>
    <ligand>
        <name>Zn(2+)</name>
        <dbReference type="ChEBI" id="CHEBI:29105"/>
    </ligand>
</feature>
<evidence type="ECO:0000313" key="10">
    <source>
        <dbReference type="Proteomes" id="UP000232673"/>
    </source>
</evidence>
<evidence type="ECO:0000256" key="2">
    <source>
        <dbReference type="ARBA" id="ARBA00012925"/>
    </source>
</evidence>
<dbReference type="InterPro" id="IPR036874">
    <property type="entry name" value="Carbonic_anhydrase_sf"/>
</dbReference>
<dbReference type="RefSeq" id="WP_079713794.1">
    <property type="nucleotide sequence ID" value="NZ_FUZC01000011.1"/>
</dbReference>
<evidence type="ECO:0000256" key="7">
    <source>
        <dbReference type="RuleBase" id="RU003956"/>
    </source>
</evidence>
<dbReference type="GO" id="GO:0004089">
    <property type="term" value="F:carbonate dehydratase activity"/>
    <property type="evidence" value="ECO:0007669"/>
    <property type="project" value="UniProtKB-UniRule"/>
</dbReference>
<dbReference type="PROSITE" id="PS00704">
    <property type="entry name" value="PROK_CO2_ANHYDRASE_1"/>
    <property type="match status" value="1"/>
</dbReference>
<gene>
    <name evidence="9" type="ORF">APR41_13230</name>
</gene>
<comment type="caution">
    <text evidence="9">The sequence shown here is derived from an EMBL/GenBank/DDBJ whole genome shotgun (WGS) entry which is preliminary data.</text>
</comment>
<evidence type="ECO:0000256" key="6">
    <source>
        <dbReference type="PIRSR" id="PIRSR601765-1"/>
    </source>
</evidence>
<sequence length="188" mass="20119">MTKDEVLNRLKEGNERFTTDKKEGKLQDKSRREELTKGQEPYAIVLSCADSRVVPELAFDTGLGELFTVRVAGNIANSSSIASMEYAVANLGTEIIIVMGHESCGAVTAAMSGGDNGYNLNHLVSHIAPAIAASGKDAPVNDVVKKNAQLTSEELKTRSTIIKDAADSGKVKIVPAYYNLDSGKVDFL</sequence>
<organism evidence="9 10">
    <name type="scientific">Salegentibacter salinarum</name>
    <dbReference type="NCBI Taxonomy" id="447422"/>
    <lineage>
        <taxon>Bacteria</taxon>
        <taxon>Pseudomonadati</taxon>
        <taxon>Bacteroidota</taxon>
        <taxon>Flavobacteriia</taxon>
        <taxon>Flavobacteriales</taxon>
        <taxon>Flavobacteriaceae</taxon>
        <taxon>Salegentibacter</taxon>
    </lineage>
</organism>
<evidence type="ECO:0000256" key="4">
    <source>
        <dbReference type="ARBA" id="ARBA00023239"/>
    </source>
</evidence>
<dbReference type="OrthoDB" id="9797527at2"/>
<dbReference type="EMBL" id="LKTS01000004">
    <property type="protein sequence ID" value="PKD20632.1"/>
    <property type="molecule type" value="Genomic_DNA"/>
</dbReference>
<keyword evidence="4 7" id="KW-0456">Lyase</keyword>
<feature type="binding site" evidence="6">
    <location>
        <position position="48"/>
    </location>
    <ligand>
        <name>Zn(2+)</name>
        <dbReference type="ChEBI" id="CHEBI:29105"/>
    </ligand>
</feature>
<comment type="catalytic activity">
    <reaction evidence="5 7">
        <text>hydrogencarbonate + H(+) = CO2 + H2O</text>
        <dbReference type="Rhea" id="RHEA:10748"/>
        <dbReference type="ChEBI" id="CHEBI:15377"/>
        <dbReference type="ChEBI" id="CHEBI:15378"/>
        <dbReference type="ChEBI" id="CHEBI:16526"/>
        <dbReference type="ChEBI" id="CHEBI:17544"/>
        <dbReference type="EC" id="4.2.1.1"/>
    </reaction>
</comment>
<dbReference type="GO" id="GO:0015976">
    <property type="term" value="P:carbon utilization"/>
    <property type="evidence" value="ECO:0007669"/>
    <property type="project" value="InterPro"/>
</dbReference>
<dbReference type="Pfam" id="PF00484">
    <property type="entry name" value="Pro_CA"/>
    <property type="match status" value="1"/>
</dbReference>
<dbReference type="InterPro" id="IPR015892">
    <property type="entry name" value="Carbonic_anhydrase_CS"/>
</dbReference>
<keyword evidence="10" id="KW-1185">Reference proteome</keyword>
<dbReference type="STRING" id="447422.SAMN05660903_02787"/>
<dbReference type="PROSITE" id="PS00705">
    <property type="entry name" value="PROK_CO2_ANHYDRASE_2"/>
    <property type="match status" value="1"/>
</dbReference>
<accession>A0A2N0U0W0</accession>
<reference evidence="9 10" key="1">
    <citation type="submission" date="2015-10" db="EMBL/GenBank/DDBJ databases">
        <title>Draft genome sequence of Salegentibacter salinarum KCTC 12975.</title>
        <authorList>
            <person name="Lin W."/>
            <person name="Zheng Q."/>
        </authorList>
    </citation>
    <scope>NUCLEOTIDE SEQUENCE [LARGE SCALE GENOMIC DNA]</scope>
    <source>
        <strain evidence="9 10">KCTC 12975</strain>
    </source>
</reference>
<evidence type="ECO:0000256" key="8">
    <source>
        <dbReference type="SAM" id="MobiDB-lite"/>
    </source>
</evidence>
<feature type="binding site" evidence="6">
    <location>
        <position position="104"/>
    </location>
    <ligand>
        <name>Zn(2+)</name>
        <dbReference type="ChEBI" id="CHEBI:29105"/>
    </ligand>
</feature>
<evidence type="ECO:0000256" key="5">
    <source>
        <dbReference type="ARBA" id="ARBA00048348"/>
    </source>
</evidence>
<comment type="function">
    <text evidence="7">Reversible hydration of carbon dioxide.</text>
</comment>
<dbReference type="SUPFAM" id="SSF53056">
    <property type="entry name" value="beta-carbonic anhydrase, cab"/>
    <property type="match status" value="1"/>
</dbReference>
<dbReference type="PANTHER" id="PTHR11002">
    <property type="entry name" value="CARBONIC ANHYDRASE"/>
    <property type="match status" value="1"/>
</dbReference>
<evidence type="ECO:0000256" key="3">
    <source>
        <dbReference type="ARBA" id="ARBA00022833"/>
    </source>
</evidence>
<dbReference type="Gene3D" id="3.40.1050.10">
    <property type="entry name" value="Carbonic anhydrase"/>
    <property type="match status" value="1"/>
</dbReference>
<proteinExistence type="inferred from homology"/>
<dbReference type="GO" id="GO:0008270">
    <property type="term" value="F:zinc ion binding"/>
    <property type="evidence" value="ECO:0007669"/>
    <property type="project" value="UniProtKB-UniRule"/>
</dbReference>
<dbReference type="PANTHER" id="PTHR11002:SF79">
    <property type="entry name" value="CARBONIC ANHYDRASE 2"/>
    <property type="match status" value="1"/>
</dbReference>
<name>A0A2N0U0W0_9FLAO</name>
<dbReference type="CDD" id="cd03378">
    <property type="entry name" value="beta_CA_cladeC"/>
    <property type="match status" value="1"/>
</dbReference>
<feature type="region of interest" description="Disordered" evidence="8">
    <location>
        <begin position="1"/>
        <end position="34"/>
    </location>
</feature>
<protein>
    <recommendedName>
        <fullName evidence="2 7">Carbonic anhydrase</fullName>
        <ecNumber evidence="2 7">4.2.1.1</ecNumber>
    </recommendedName>
    <alternativeName>
        <fullName evidence="7">Carbonate dehydratase</fullName>
    </alternativeName>
</protein>
<dbReference type="SMART" id="SM00947">
    <property type="entry name" value="Pro_CA"/>
    <property type="match status" value="1"/>
</dbReference>
<comment type="cofactor">
    <cofactor evidence="6">
        <name>Zn(2+)</name>
        <dbReference type="ChEBI" id="CHEBI:29105"/>
    </cofactor>
    <text evidence="6">Binds 1 zinc ion per subunit.</text>
</comment>
<evidence type="ECO:0000313" key="9">
    <source>
        <dbReference type="EMBL" id="PKD20632.1"/>
    </source>
</evidence>
<evidence type="ECO:0000256" key="1">
    <source>
        <dbReference type="ARBA" id="ARBA00006217"/>
    </source>
</evidence>
<comment type="similarity">
    <text evidence="1 7">Belongs to the beta-class carbonic anhydrase family.</text>
</comment>
<keyword evidence="6" id="KW-0479">Metal-binding</keyword>
<dbReference type="Proteomes" id="UP000232673">
    <property type="component" value="Unassembled WGS sequence"/>
</dbReference>
<dbReference type="InterPro" id="IPR001765">
    <property type="entry name" value="Carbonic_anhydrase"/>
</dbReference>
<dbReference type="EC" id="4.2.1.1" evidence="2 7"/>
<keyword evidence="3 6" id="KW-0862">Zinc</keyword>
<dbReference type="AlphaFoldDB" id="A0A2N0U0W0"/>
<feature type="binding site" evidence="6">
    <location>
        <position position="101"/>
    </location>
    <ligand>
        <name>Zn(2+)</name>
        <dbReference type="ChEBI" id="CHEBI:29105"/>
    </ligand>
</feature>